<dbReference type="Gene3D" id="1.25.10.10">
    <property type="entry name" value="Leucine-rich Repeat Variant"/>
    <property type="match status" value="2"/>
</dbReference>
<accession>E8R2J2</accession>
<dbReference type="Proteomes" id="UP000008631">
    <property type="component" value="Chromosome"/>
</dbReference>
<keyword evidence="5" id="KW-1133">Transmembrane helix</keyword>
<protein>
    <submittedName>
        <fullName evidence="7">Membrane-bound dehydrogenase domain protein</fullName>
    </submittedName>
</protein>
<evidence type="ECO:0000313" key="8">
    <source>
        <dbReference type="Proteomes" id="UP000008631"/>
    </source>
</evidence>
<proteinExistence type="predicted"/>
<dbReference type="PANTHER" id="PTHR33546:SF1">
    <property type="entry name" value="LARGE, MULTIFUNCTIONAL SECRETED PROTEIN"/>
    <property type="match status" value="1"/>
</dbReference>
<keyword evidence="2 4" id="KW-0479">Metal-binding</keyword>
<reference evidence="7 8" key="2">
    <citation type="journal article" date="2011" name="Stand. Genomic Sci.">
        <title>Complete genome sequence of Isosphaera pallida type strain (IS1B).</title>
        <authorList>
            <consortium name="US DOE Joint Genome Institute (JGI-PGF)"/>
            <person name="Goker M."/>
            <person name="Cleland D."/>
            <person name="Saunders E."/>
            <person name="Lapidus A."/>
            <person name="Nolan M."/>
            <person name="Lucas S."/>
            <person name="Hammon N."/>
            <person name="Deshpande S."/>
            <person name="Cheng J.F."/>
            <person name="Tapia R."/>
            <person name="Han C."/>
            <person name="Goodwin L."/>
            <person name="Pitluck S."/>
            <person name="Liolios K."/>
            <person name="Pagani I."/>
            <person name="Ivanova N."/>
            <person name="Mavromatis K."/>
            <person name="Pati A."/>
            <person name="Chen A."/>
            <person name="Palaniappan K."/>
            <person name="Land M."/>
            <person name="Hauser L."/>
            <person name="Chang Y.J."/>
            <person name="Jeffries C.D."/>
            <person name="Detter J.C."/>
            <person name="Beck B."/>
            <person name="Woyke T."/>
            <person name="Bristow J."/>
            <person name="Eisen J.A."/>
            <person name="Markowitz V."/>
            <person name="Hugenholtz P."/>
            <person name="Kyrpides N.C."/>
            <person name="Klenk H.P."/>
        </authorList>
    </citation>
    <scope>NUCLEOTIDE SEQUENCE [LARGE SCALE GENOMIC DNA]</scope>
    <source>
        <strain evidence="8">ATCC 43644 / DSM 9630 / IS1B</strain>
    </source>
</reference>
<dbReference type="GO" id="GO:0046872">
    <property type="term" value="F:metal ion binding"/>
    <property type="evidence" value="ECO:0007669"/>
    <property type="project" value="UniProtKB-KW"/>
</dbReference>
<dbReference type="eggNOG" id="COG2755">
    <property type="taxonomic scope" value="Bacteria"/>
</dbReference>
<dbReference type="AlphaFoldDB" id="E8R2J2"/>
<dbReference type="CDD" id="cd01834">
    <property type="entry name" value="SGNH_hydrolase_like_2"/>
    <property type="match status" value="1"/>
</dbReference>
<evidence type="ECO:0000313" key="7">
    <source>
        <dbReference type="EMBL" id="ADV62492.1"/>
    </source>
</evidence>
<dbReference type="InterPro" id="IPR036514">
    <property type="entry name" value="SGNH_hydro_sf"/>
</dbReference>
<dbReference type="Gene3D" id="1.10.760.10">
    <property type="entry name" value="Cytochrome c-like domain"/>
    <property type="match status" value="1"/>
</dbReference>
<dbReference type="GO" id="GO:0016788">
    <property type="term" value="F:hydrolase activity, acting on ester bonds"/>
    <property type="evidence" value="ECO:0007669"/>
    <property type="project" value="UniProtKB-ARBA"/>
</dbReference>
<dbReference type="NCBIfam" id="TIGR02604">
    <property type="entry name" value="Piru_Ver_Nterm"/>
    <property type="match status" value="1"/>
</dbReference>
<dbReference type="Pfam" id="PF13472">
    <property type="entry name" value="Lipase_GDSL_2"/>
    <property type="match status" value="1"/>
</dbReference>
<dbReference type="STRING" id="575540.Isop_1912"/>
<dbReference type="KEGG" id="ipa:Isop_1912"/>
<feature type="transmembrane region" description="Helical" evidence="5">
    <location>
        <begin position="12"/>
        <end position="31"/>
    </location>
</feature>
<dbReference type="InterPro" id="IPR013427">
    <property type="entry name" value="Haem-bd_dom_put"/>
</dbReference>
<dbReference type="SUPFAM" id="SSF50952">
    <property type="entry name" value="Soluble quinoprotein glucose dehydrogenase"/>
    <property type="match status" value="1"/>
</dbReference>
<dbReference type="InterPro" id="IPR055557">
    <property type="entry name" value="DUF7133"/>
</dbReference>
<dbReference type="Pfam" id="PF13646">
    <property type="entry name" value="HEAT_2"/>
    <property type="match status" value="1"/>
</dbReference>
<dbReference type="RefSeq" id="WP_013564780.1">
    <property type="nucleotide sequence ID" value="NC_014962.1"/>
</dbReference>
<keyword evidence="5" id="KW-0472">Membrane</keyword>
<dbReference type="eggNOG" id="COG2010">
    <property type="taxonomic scope" value="Bacteria"/>
</dbReference>
<dbReference type="Pfam" id="PF23500">
    <property type="entry name" value="DUF7133"/>
    <property type="match status" value="2"/>
</dbReference>
<evidence type="ECO:0000256" key="4">
    <source>
        <dbReference type="PROSITE-ProRule" id="PRU00433"/>
    </source>
</evidence>
<dbReference type="InterPro" id="IPR011041">
    <property type="entry name" value="Quinoprot_gluc/sorb_DH_b-prop"/>
</dbReference>
<evidence type="ECO:0000256" key="2">
    <source>
        <dbReference type="ARBA" id="ARBA00022723"/>
    </source>
</evidence>
<dbReference type="InParanoid" id="E8R2J2"/>
<keyword evidence="8" id="KW-1185">Reference proteome</keyword>
<keyword evidence="3 4" id="KW-0408">Iron</keyword>
<keyword evidence="5" id="KW-0812">Transmembrane</keyword>
<dbReference type="InterPro" id="IPR013428">
    <property type="entry name" value="Membrane-bound_put_N"/>
</dbReference>
<dbReference type="SUPFAM" id="SSF46626">
    <property type="entry name" value="Cytochrome c"/>
    <property type="match status" value="1"/>
</dbReference>
<dbReference type="Pfam" id="PF00034">
    <property type="entry name" value="Cytochrom_C"/>
    <property type="match status" value="1"/>
</dbReference>
<dbReference type="GO" id="GO:0009055">
    <property type="term" value="F:electron transfer activity"/>
    <property type="evidence" value="ECO:0007669"/>
    <property type="project" value="InterPro"/>
</dbReference>
<dbReference type="SUPFAM" id="SSF52266">
    <property type="entry name" value="SGNH hydrolase"/>
    <property type="match status" value="1"/>
</dbReference>
<dbReference type="InterPro" id="IPR016024">
    <property type="entry name" value="ARM-type_fold"/>
</dbReference>
<sequence length="1125" mass="126687">MRSSLRFQRVAPIGLAFITIPLMLATMRFGLIPLDQGVAHPARPTDSIAAPQATTLASPPLSLANGEKVAFLGNSLAERFNLDGHFETWLHLRFPQSELRVRNFAWPADEVGQRQRPNDYTKIDDPVAVFRADTYLCFFGFNESFAGDDPEALANFESTYDRFLDDFAAQYPRADHQGPPRFVLVSPVAFEVSGDPYLPSGVEENRRLAAYTQAIQRVAARRGLLFVDLFTPTQERFQHGQGLRYTVNGCHLNTEGNRLVSRLLDQALFGSPHPRADLAGTALFERLRAEVIDRAWYHQQDYRMLNGWYVYGGRRTWDTETFPREYVKIRNMVAVRDRRIFDLVQGRPISPIPDDSRTGELYVPPTRFGDPRQKYSEAEELRYLTPLEFKAVTAVAEGLELKLFADETRFPELANPVQLNFDAKGRLWVACMPTYPQWKPGDPKPSDRLLIFEDDDKDGVADRVKVFYDKLHCPTGFEFWNGGVLVVDQPRVLFLKDNDGDDRADQVEFLMDGWATDDTHHTCGAWEWSHGGLLHMLEGIATSTTLETPRGPHRSFGSGGAYVFDPRTWVIRQFTLPGQYNSWCYVFDQWGQGIVGDGTTANHHWDAPLSTAWTNNRKGLDTIFNNEGMRPALGNEILVSRHLPDDLQGQITYACVINMNGMPRFTLEDDGAGFRGQRLKKADGSPDDLIRSTDKHFRPGDPQIGPDGAVWFVDWANALIGHMQYSQRDPNRDKQRGRIYRLVAKDRPLIEPTTQDGKTIPELLEQLRAPEWRTRYRARRALRDFAADAVANAVDSWVRTLNPDDPEFDRLRCEALWALQSYHRVNFDLLEQVATSAKLGQARAAAIRILADERTYLDPERSFAVLARAVHDEHPRVRLEAVRALSFLPESRAVEAILEAAAQPLDKWLSYTIEHALSANEPVWRTAYYNGTLAADNPQGLAALNEVMAAHKAGLEASRHLRLLLSSANALEVTPEVRDKAYNALATLEGGNPTKGREIFVRNCTACHKVGNGEGQEYGPNLAKVAERLSRQKLVESIIDPNAEVADDYLTTTVEVEDGRVVSGLRVPSSDQEVIIFDGKDKVVIPKTEVVEILQVKQSSMPEGLAGAMSPTEFLDLIEYLSRLK</sequence>
<dbReference type="PROSITE" id="PS51007">
    <property type="entry name" value="CYTC"/>
    <property type="match status" value="1"/>
</dbReference>
<keyword evidence="1 4" id="KW-0349">Heme</keyword>
<dbReference type="EMBL" id="CP002353">
    <property type="protein sequence ID" value="ADV62492.1"/>
    <property type="molecule type" value="Genomic_DNA"/>
</dbReference>
<dbReference type="SUPFAM" id="SSF48371">
    <property type="entry name" value="ARM repeat"/>
    <property type="match status" value="1"/>
</dbReference>
<dbReference type="InterPro" id="IPR036909">
    <property type="entry name" value="Cyt_c-like_dom_sf"/>
</dbReference>
<dbReference type="InterPro" id="IPR013830">
    <property type="entry name" value="SGNH_hydro"/>
</dbReference>
<dbReference type="InterPro" id="IPR009056">
    <property type="entry name" value="Cyt_c-like_dom"/>
</dbReference>
<evidence type="ECO:0000259" key="6">
    <source>
        <dbReference type="PROSITE" id="PS51007"/>
    </source>
</evidence>
<evidence type="ECO:0000256" key="3">
    <source>
        <dbReference type="ARBA" id="ARBA00023004"/>
    </source>
</evidence>
<organism evidence="7 8">
    <name type="scientific">Isosphaera pallida (strain ATCC 43644 / DSM 9630 / IS1B)</name>
    <dbReference type="NCBI Taxonomy" id="575540"/>
    <lineage>
        <taxon>Bacteria</taxon>
        <taxon>Pseudomonadati</taxon>
        <taxon>Planctomycetota</taxon>
        <taxon>Planctomycetia</taxon>
        <taxon>Isosphaerales</taxon>
        <taxon>Isosphaeraceae</taxon>
        <taxon>Isosphaera</taxon>
    </lineage>
</organism>
<dbReference type="Gene3D" id="3.40.50.1110">
    <property type="entry name" value="SGNH hydrolase"/>
    <property type="match status" value="1"/>
</dbReference>
<feature type="domain" description="Cytochrome c" evidence="6">
    <location>
        <begin position="991"/>
        <end position="1125"/>
    </location>
</feature>
<evidence type="ECO:0000256" key="5">
    <source>
        <dbReference type="SAM" id="Phobius"/>
    </source>
</evidence>
<reference key="1">
    <citation type="submission" date="2010-11" db="EMBL/GenBank/DDBJ databases">
        <title>The complete sequence of chromosome of Isophaera pallida ATCC 43644.</title>
        <authorList>
            <consortium name="US DOE Joint Genome Institute (JGI-PGF)"/>
            <person name="Lucas S."/>
            <person name="Copeland A."/>
            <person name="Lapidus A."/>
            <person name="Bruce D."/>
            <person name="Goodwin L."/>
            <person name="Pitluck S."/>
            <person name="Kyrpides N."/>
            <person name="Mavromatis K."/>
            <person name="Pagani I."/>
            <person name="Ivanova N."/>
            <person name="Saunders E."/>
            <person name="Brettin T."/>
            <person name="Detter J.C."/>
            <person name="Han C."/>
            <person name="Tapia R."/>
            <person name="Land M."/>
            <person name="Hauser L."/>
            <person name="Markowitz V."/>
            <person name="Cheng J.-F."/>
            <person name="Hugenholtz P."/>
            <person name="Woyke T."/>
            <person name="Wu D."/>
            <person name="Eisen J.A."/>
        </authorList>
    </citation>
    <scope>NUCLEOTIDE SEQUENCE</scope>
    <source>
        <strain>ATCC 43644</strain>
    </source>
</reference>
<name>E8R2J2_ISOPI</name>
<dbReference type="InterPro" id="IPR011989">
    <property type="entry name" value="ARM-like"/>
</dbReference>
<evidence type="ECO:0000256" key="1">
    <source>
        <dbReference type="ARBA" id="ARBA00022617"/>
    </source>
</evidence>
<gene>
    <name evidence="7" type="ordered locus">Isop_1912</name>
</gene>
<dbReference type="GO" id="GO:0020037">
    <property type="term" value="F:heme binding"/>
    <property type="evidence" value="ECO:0007669"/>
    <property type="project" value="InterPro"/>
</dbReference>
<dbReference type="eggNOG" id="COG1413">
    <property type="taxonomic scope" value="Bacteria"/>
</dbReference>
<dbReference type="PANTHER" id="PTHR33546">
    <property type="entry name" value="LARGE, MULTIFUNCTIONAL SECRETED PROTEIN-RELATED"/>
    <property type="match status" value="1"/>
</dbReference>
<dbReference type="NCBIfam" id="TIGR02603">
    <property type="entry name" value="CxxCH_TIGR02603"/>
    <property type="match status" value="1"/>
</dbReference>
<dbReference type="HOGENOM" id="CLU_003805_0_0_0"/>